<keyword evidence="8" id="KW-0119">Carbohydrate metabolism</keyword>
<keyword evidence="6 9" id="KW-0456">Lyase</keyword>
<evidence type="ECO:0000313" key="10">
    <source>
        <dbReference type="Proteomes" id="UP000218023"/>
    </source>
</evidence>
<evidence type="ECO:0000256" key="7">
    <source>
        <dbReference type="ARBA" id="ARBA00023270"/>
    </source>
</evidence>
<dbReference type="Pfam" id="PF01081">
    <property type="entry name" value="Aldolase"/>
    <property type="match status" value="1"/>
</dbReference>
<protein>
    <recommendedName>
        <fullName evidence="5">2-dehydro-3-deoxy-phosphogluconate aldolase</fullName>
        <ecNumber evidence="5">4.1.2.14</ecNumber>
    </recommendedName>
</protein>
<dbReference type="PANTHER" id="PTHR30246:SF1">
    <property type="entry name" value="2-DEHYDRO-3-DEOXY-6-PHOSPHOGALACTONATE ALDOLASE-RELATED"/>
    <property type="match status" value="1"/>
</dbReference>
<dbReference type="NCBIfam" id="NF004325">
    <property type="entry name" value="PRK05718.1"/>
    <property type="match status" value="1"/>
</dbReference>
<evidence type="ECO:0000313" key="9">
    <source>
        <dbReference type="EMBL" id="PAU98512.1"/>
    </source>
</evidence>
<dbReference type="NCBIfam" id="TIGR01182">
    <property type="entry name" value="eda"/>
    <property type="match status" value="1"/>
</dbReference>
<reference evidence="9 10" key="1">
    <citation type="submission" date="2017-09" db="EMBL/GenBank/DDBJ databases">
        <title>Paracoccus alkalisoli sp. nov., isolated from saline alkaline soil.</title>
        <authorList>
            <person name="Dong X."/>
            <person name="Zhang G."/>
        </authorList>
    </citation>
    <scope>NUCLEOTIDE SEQUENCE [LARGE SCALE GENOMIC DNA]</scope>
    <source>
        <strain evidence="9 10">WN007</strain>
    </source>
</reference>
<dbReference type="PROSITE" id="PS00160">
    <property type="entry name" value="ALDOLASE_KDPG_KHG_2"/>
    <property type="match status" value="1"/>
</dbReference>
<evidence type="ECO:0000256" key="6">
    <source>
        <dbReference type="ARBA" id="ARBA00023239"/>
    </source>
</evidence>
<keyword evidence="10" id="KW-1185">Reference proteome</keyword>
<dbReference type="Gene3D" id="3.20.20.70">
    <property type="entry name" value="Aldolase class I"/>
    <property type="match status" value="1"/>
</dbReference>
<dbReference type="EMBL" id="NSJZ01000002">
    <property type="protein sequence ID" value="PAU98512.1"/>
    <property type="molecule type" value="Genomic_DNA"/>
</dbReference>
<dbReference type="EC" id="4.1.2.14" evidence="5"/>
<name>A0A2A2GP11_9RHOB</name>
<dbReference type="RefSeq" id="WP_095639193.1">
    <property type="nucleotide sequence ID" value="NZ_NSJZ01000002.1"/>
</dbReference>
<gene>
    <name evidence="9" type="ORF">CK240_04890</name>
</gene>
<dbReference type="CDD" id="cd00452">
    <property type="entry name" value="KDPG_aldolase"/>
    <property type="match status" value="1"/>
</dbReference>
<dbReference type="InterPro" id="IPR000887">
    <property type="entry name" value="Aldlse_KDPG_KHG"/>
</dbReference>
<dbReference type="InterPro" id="IPR031337">
    <property type="entry name" value="KDPG/KHG_AS_1"/>
</dbReference>
<accession>A0A2A2GP11</accession>
<sequence>MTPQSQSARIREICAMAPVIPVIVIKDAAWAEPLARSLVAGGLAVLEVTLRTPAALEAITAMARVEGAIVGAGTVITSQDVHRAQAAGARFAVSPGLTDTLADACEDCALPLLPGAATASEAMQAVEAGFDTLKFFPAGPAGGPAYLKALAGPLPGIRFCPTGGVSAANAPEYLALPNVLCVGGSWIAPEEMMRQGDWSGIEALARQAAGLRP</sequence>
<dbReference type="PANTHER" id="PTHR30246">
    <property type="entry name" value="2-KETO-3-DEOXY-6-PHOSPHOGLUCONATE ALDOLASE"/>
    <property type="match status" value="1"/>
</dbReference>
<dbReference type="InterPro" id="IPR013785">
    <property type="entry name" value="Aldolase_TIM"/>
</dbReference>
<keyword evidence="7" id="KW-0704">Schiff base</keyword>
<organism evidence="9 10">
    <name type="scientific">Paracoccus salipaludis</name>
    <dbReference type="NCBI Taxonomy" id="2032623"/>
    <lineage>
        <taxon>Bacteria</taxon>
        <taxon>Pseudomonadati</taxon>
        <taxon>Pseudomonadota</taxon>
        <taxon>Alphaproteobacteria</taxon>
        <taxon>Rhodobacterales</taxon>
        <taxon>Paracoccaceae</taxon>
        <taxon>Paracoccus</taxon>
    </lineage>
</organism>
<evidence type="ECO:0000256" key="3">
    <source>
        <dbReference type="ARBA" id="ARBA00006906"/>
    </source>
</evidence>
<dbReference type="PROSITE" id="PS00159">
    <property type="entry name" value="ALDOLASE_KDPG_KHG_1"/>
    <property type="match status" value="1"/>
</dbReference>
<evidence type="ECO:0000256" key="2">
    <source>
        <dbReference type="ARBA" id="ARBA00004736"/>
    </source>
</evidence>
<comment type="catalytic activity">
    <reaction evidence="1">
        <text>2-dehydro-3-deoxy-6-phospho-D-gluconate = D-glyceraldehyde 3-phosphate + pyruvate</text>
        <dbReference type="Rhea" id="RHEA:17089"/>
        <dbReference type="ChEBI" id="CHEBI:15361"/>
        <dbReference type="ChEBI" id="CHEBI:57569"/>
        <dbReference type="ChEBI" id="CHEBI:59776"/>
        <dbReference type="EC" id="4.1.2.14"/>
    </reaction>
</comment>
<evidence type="ECO:0000256" key="4">
    <source>
        <dbReference type="ARBA" id="ARBA00011233"/>
    </source>
</evidence>
<dbReference type="InterPro" id="IPR031338">
    <property type="entry name" value="KDPG/KHG_AS_2"/>
</dbReference>
<comment type="caution">
    <text evidence="9">The sequence shown here is derived from an EMBL/GenBank/DDBJ whole genome shotgun (WGS) entry which is preliminary data.</text>
</comment>
<dbReference type="OrthoDB" id="9805177at2"/>
<dbReference type="AlphaFoldDB" id="A0A2A2GP11"/>
<dbReference type="Proteomes" id="UP000218023">
    <property type="component" value="Unassembled WGS sequence"/>
</dbReference>
<dbReference type="SUPFAM" id="SSF51569">
    <property type="entry name" value="Aldolase"/>
    <property type="match status" value="1"/>
</dbReference>
<evidence type="ECO:0000256" key="1">
    <source>
        <dbReference type="ARBA" id="ARBA00000654"/>
    </source>
</evidence>
<comment type="similarity">
    <text evidence="3">Belongs to the KHG/KDPG aldolase family.</text>
</comment>
<dbReference type="GO" id="GO:0008675">
    <property type="term" value="F:2-dehydro-3-deoxy-phosphogluconate aldolase activity"/>
    <property type="evidence" value="ECO:0007669"/>
    <property type="project" value="UniProtKB-EC"/>
</dbReference>
<evidence type="ECO:0000256" key="8">
    <source>
        <dbReference type="ARBA" id="ARBA00023277"/>
    </source>
</evidence>
<comment type="subunit">
    <text evidence="4">Homotrimer.</text>
</comment>
<evidence type="ECO:0000256" key="5">
    <source>
        <dbReference type="ARBA" id="ARBA00013063"/>
    </source>
</evidence>
<comment type="pathway">
    <text evidence="2">Carbohydrate acid metabolism; 2-dehydro-3-deoxy-D-gluconate degradation; D-glyceraldehyde 3-phosphate and pyruvate from 2-dehydro-3-deoxy-D-gluconate: step 2/2.</text>
</comment>
<proteinExistence type="inferred from homology"/>